<dbReference type="PRINTS" id="PR00799">
    <property type="entry name" value="TRANSAMINASE"/>
</dbReference>
<evidence type="ECO:0000256" key="2">
    <source>
        <dbReference type="ARBA" id="ARBA00007441"/>
    </source>
</evidence>
<keyword evidence="5 8" id="KW-0808">Transferase</keyword>
<evidence type="ECO:0000256" key="3">
    <source>
        <dbReference type="ARBA" id="ARBA00011738"/>
    </source>
</evidence>
<dbReference type="PANTHER" id="PTHR11879">
    <property type="entry name" value="ASPARTATE AMINOTRANSFERASE"/>
    <property type="match status" value="1"/>
</dbReference>
<dbReference type="GO" id="GO:0004069">
    <property type="term" value="F:L-aspartate:2-oxoglutarate aminotransferase activity"/>
    <property type="evidence" value="ECO:0007669"/>
    <property type="project" value="UniProtKB-EC"/>
</dbReference>
<feature type="domain" description="Aminotransferase class I/classII large" evidence="9">
    <location>
        <begin position="54"/>
        <end position="421"/>
    </location>
</feature>
<comment type="miscellaneous">
    <text evidence="8">In eukaryotes there are cytoplasmic, mitochondrial and chloroplastic isozymes.</text>
</comment>
<accession>A0A6G1S4S9</accession>
<dbReference type="InterPro" id="IPR015424">
    <property type="entry name" value="PyrdxlP-dep_Trfase"/>
</dbReference>
<comment type="similarity">
    <text evidence="2">Belongs to the class-I pyridoxal-phosphate-dependent aminotransferase family.</text>
</comment>
<dbReference type="PROSITE" id="PS00105">
    <property type="entry name" value="AA_TRANSFER_CLASS_1"/>
    <property type="match status" value="1"/>
</dbReference>
<reference evidence="10" key="1">
    <citation type="submission" date="2018-10" db="EMBL/GenBank/DDBJ databases">
        <title>Transcriptome assembly of Aceria tosichella (Wheat curl mite) Type 2.</title>
        <authorList>
            <person name="Scully E.D."/>
            <person name="Geib S.M."/>
            <person name="Palmer N.A."/>
            <person name="Gupta A.K."/>
            <person name="Sarath G."/>
            <person name="Tatineni S."/>
        </authorList>
    </citation>
    <scope>NUCLEOTIDE SEQUENCE</scope>
    <source>
        <strain evidence="10">LincolnNE</strain>
    </source>
</reference>
<dbReference type="GO" id="GO:0006533">
    <property type="term" value="P:L-aspartate catabolic process"/>
    <property type="evidence" value="ECO:0007669"/>
    <property type="project" value="TreeGrafter"/>
</dbReference>
<dbReference type="FunFam" id="3.90.1150.10:FF:000001">
    <property type="entry name" value="Aspartate aminotransferase"/>
    <property type="match status" value="1"/>
</dbReference>
<dbReference type="InterPro" id="IPR000796">
    <property type="entry name" value="Asp_trans"/>
</dbReference>
<dbReference type="InterPro" id="IPR004839">
    <property type="entry name" value="Aminotransferase_I/II_large"/>
</dbReference>
<dbReference type="GO" id="GO:0030170">
    <property type="term" value="F:pyridoxal phosphate binding"/>
    <property type="evidence" value="ECO:0007669"/>
    <property type="project" value="InterPro"/>
</dbReference>
<protein>
    <recommendedName>
        <fullName evidence="8">Aspartate aminotransferase</fullName>
        <ecNumber evidence="8">2.6.1.1</ecNumber>
    </recommendedName>
</protein>
<evidence type="ECO:0000256" key="7">
    <source>
        <dbReference type="ARBA" id="ARBA00049185"/>
    </source>
</evidence>
<dbReference type="CDD" id="cd00609">
    <property type="entry name" value="AAT_like"/>
    <property type="match status" value="1"/>
</dbReference>
<evidence type="ECO:0000256" key="4">
    <source>
        <dbReference type="ARBA" id="ARBA00022576"/>
    </source>
</evidence>
<evidence type="ECO:0000313" key="10">
    <source>
        <dbReference type="EMBL" id="MDE44963.1"/>
    </source>
</evidence>
<comment type="catalytic activity">
    <reaction evidence="7 8">
        <text>L-aspartate + 2-oxoglutarate = oxaloacetate + L-glutamate</text>
        <dbReference type="Rhea" id="RHEA:21824"/>
        <dbReference type="ChEBI" id="CHEBI:16452"/>
        <dbReference type="ChEBI" id="CHEBI:16810"/>
        <dbReference type="ChEBI" id="CHEBI:29985"/>
        <dbReference type="ChEBI" id="CHEBI:29991"/>
        <dbReference type="EC" id="2.6.1.1"/>
    </reaction>
</comment>
<dbReference type="Gene3D" id="3.40.640.10">
    <property type="entry name" value="Type I PLP-dependent aspartate aminotransferase-like (Major domain)"/>
    <property type="match status" value="1"/>
</dbReference>
<dbReference type="SUPFAM" id="SSF53383">
    <property type="entry name" value="PLP-dependent transferases"/>
    <property type="match status" value="1"/>
</dbReference>
<evidence type="ECO:0000256" key="6">
    <source>
        <dbReference type="ARBA" id="ARBA00022898"/>
    </source>
</evidence>
<comment type="cofactor">
    <cofactor evidence="1">
        <name>pyridoxal 5'-phosphate</name>
        <dbReference type="ChEBI" id="CHEBI:597326"/>
    </cofactor>
</comment>
<dbReference type="Pfam" id="PF00155">
    <property type="entry name" value="Aminotran_1_2"/>
    <property type="match status" value="1"/>
</dbReference>
<evidence type="ECO:0000256" key="1">
    <source>
        <dbReference type="ARBA" id="ARBA00001933"/>
    </source>
</evidence>
<dbReference type="InterPro" id="IPR004838">
    <property type="entry name" value="NHTrfase_class1_PyrdxlP-BS"/>
</dbReference>
<dbReference type="InterPro" id="IPR015422">
    <property type="entry name" value="PyrdxlP-dep_Trfase_small"/>
</dbReference>
<name>A0A6G1S4S9_9ACAR</name>
<keyword evidence="6" id="KW-0663">Pyridoxal phosphate</keyword>
<dbReference type="FunFam" id="3.40.640.10:FF:000066">
    <property type="entry name" value="Aspartate aminotransferase"/>
    <property type="match status" value="1"/>
</dbReference>
<dbReference type="FunFam" id="3.90.1150.10:FF:000160">
    <property type="entry name" value="Similar to aspartate aminotransferase"/>
    <property type="match status" value="1"/>
</dbReference>
<comment type="subunit">
    <text evidence="3 8">Homodimer.</text>
</comment>
<evidence type="ECO:0000256" key="5">
    <source>
        <dbReference type="ARBA" id="ARBA00022679"/>
    </source>
</evidence>
<dbReference type="EC" id="2.6.1.1" evidence="8"/>
<organism evidence="10">
    <name type="scientific">Aceria tosichella</name>
    <name type="common">wheat curl mite</name>
    <dbReference type="NCBI Taxonomy" id="561515"/>
    <lineage>
        <taxon>Eukaryota</taxon>
        <taxon>Metazoa</taxon>
        <taxon>Ecdysozoa</taxon>
        <taxon>Arthropoda</taxon>
        <taxon>Chelicerata</taxon>
        <taxon>Arachnida</taxon>
        <taxon>Acari</taxon>
        <taxon>Acariformes</taxon>
        <taxon>Trombidiformes</taxon>
        <taxon>Prostigmata</taxon>
        <taxon>Eupodina</taxon>
        <taxon>Eriophyoidea</taxon>
        <taxon>Eriophyidae</taxon>
        <taxon>Eriophyinae</taxon>
        <taxon>Aceriini</taxon>
        <taxon>Aceria</taxon>
    </lineage>
</organism>
<sequence>MLSRKLAQQQQPFIKCIVQCSQRSATTWWSGVEMGPPDPILGVTEAFKKDTNPKKINLGVGAYRDDNGKPYILPCVKDAEKKVAAANFDHEYLPIGGNAKFCHAAAELAFGADSSVIKDKVNVTVQGLSGTGSLTLGAAFLRDHFPGSKDLYLPSPTWGNHIPLFKKNSFNIKHYRYYDAKTCGFDLKGCLDDISKIPEKSVIVLHACAHNPSGVDPKPQEWELISELVKKRNLFPFFDMAYQGFASGDIDRDAHALRLFIKHGHQVALAQSFAKNMGLYGQRVGAFTLTARDPEEAARLMSQVKIVIRPMYSNPPLHGARIAEAVLTDKALYGQWLKDVKGMADRIISMRKALRSGLTREGSKRDWAHVTDTIGMFCYTGMTADQVTRLWNEFSVYLTKDGRVSIAGITSKNVDYLAHAIHQVTK</sequence>
<evidence type="ECO:0000256" key="8">
    <source>
        <dbReference type="RuleBase" id="RU000480"/>
    </source>
</evidence>
<dbReference type="NCBIfam" id="NF006719">
    <property type="entry name" value="PRK09257.1"/>
    <property type="match status" value="1"/>
</dbReference>
<proteinExistence type="inferred from homology"/>
<dbReference type="Gene3D" id="3.90.1150.10">
    <property type="entry name" value="Aspartate Aminotransferase, domain 1"/>
    <property type="match status" value="1"/>
</dbReference>
<evidence type="ECO:0000259" key="9">
    <source>
        <dbReference type="Pfam" id="PF00155"/>
    </source>
</evidence>
<dbReference type="PANTHER" id="PTHR11879:SF22">
    <property type="entry name" value="ASPARTATE AMINOTRANSFERASE, MITOCHONDRIAL"/>
    <property type="match status" value="1"/>
</dbReference>
<dbReference type="InterPro" id="IPR015421">
    <property type="entry name" value="PyrdxlP-dep_Trfase_major"/>
</dbReference>
<dbReference type="GO" id="GO:0005739">
    <property type="term" value="C:mitochondrion"/>
    <property type="evidence" value="ECO:0007669"/>
    <property type="project" value="TreeGrafter"/>
</dbReference>
<keyword evidence="4 8" id="KW-0032">Aminotransferase</keyword>
<gene>
    <name evidence="10" type="primary">Got2</name>
    <name evidence="10" type="ORF">g.1073</name>
</gene>
<dbReference type="AlphaFoldDB" id="A0A6G1S4S9"/>
<dbReference type="EMBL" id="GGYP01000192">
    <property type="protein sequence ID" value="MDE44963.1"/>
    <property type="molecule type" value="Transcribed_RNA"/>
</dbReference>